<name>A0A2S0HUH6_9FLAO</name>
<dbReference type="RefSeq" id="WP_105214948.1">
    <property type="nucleotide sequence ID" value="NZ_CP027062.1"/>
</dbReference>
<dbReference type="InterPro" id="IPR005632">
    <property type="entry name" value="Chaperone_Skp"/>
</dbReference>
<dbReference type="EMBL" id="CP027062">
    <property type="protein sequence ID" value="AVI50258.1"/>
    <property type="molecule type" value="Genomic_DNA"/>
</dbReference>
<keyword evidence="2 3" id="KW-0732">Signal</keyword>
<proteinExistence type="inferred from homology"/>
<dbReference type="KEGG" id="aue:C5O00_03375"/>
<dbReference type="AlphaFoldDB" id="A0A2S0HUH6"/>
<dbReference type="Proteomes" id="UP000238442">
    <property type="component" value="Chromosome"/>
</dbReference>
<dbReference type="SUPFAM" id="SSF111384">
    <property type="entry name" value="OmpH-like"/>
    <property type="match status" value="1"/>
</dbReference>
<evidence type="ECO:0008006" key="6">
    <source>
        <dbReference type="Google" id="ProtNLM"/>
    </source>
</evidence>
<evidence type="ECO:0000313" key="4">
    <source>
        <dbReference type="EMBL" id="AVI50258.1"/>
    </source>
</evidence>
<feature type="chain" id="PRO_5015466642" description="Periplasmic chaperone for outer membrane proteins Skp" evidence="3">
    <location>
        <begin position="24"/>
        <end position="169"/>
    </location>
</feature>
<feature type="signal peptide" evidence="3">
    <location>
        <begin position="1"/>
        <end position="23"/>
    </location>
</feature>
<dbReference type="GO" id="GO:0051082">
    <property type="term" value="F:unfolded protein binding"/>
    <property type="evidence" value="ECO:0007669"/>
    <property type="project" value="InterPro"/>
</dbReference>
<accession>A0A2S0HUH6</accession>
<dbReference type="Gene3D" id="3.30.910.20">
    <property type="entry name" value="Skp domain"/>
    <property type="match status" value="1"/>
</dbReference>
<keyword evidence="5" id="KW-1185">Reference proteome</keyword>
<dbReference type="PANTHER" id="PTHR35089">
    <property type="entry name" value="CHAPERONE PROTEIN SKP"/>
    <property type="match status" value="1"/>
</dbReference>
<dbReference type="PANTHER" id="PTHR35089:SF1">
    <property type="entry name" value="CHAPERONE PROTEIN SKP"/>
    <property type="match status" value="1"/>
</dbReference>
<evidence type="ECO:0000256" key="2">
    <source>
        <dbReference type="ARBA" id="ARBA00022729"/>
    </source>
</evidence>
<dbReference type="GO" id="GO:0050821">
    <property type="term" value="P:protein stabilization"/>
    <property type="evidence" value="ECO:0007669"/>
    <property type="project" value="TreeGrafter"/>
</dbReference>
<evidence type="ECO:0000256" key="3">
    <source>
        <dbReference type="SAM" id="SignalP"/>
    </source>
</evidence>
<dbReference type="SMART" id="SM00935">
    <property type="entry name" value="OmpH"/>
    <property type="match status" value="1"/>
</dbReference>
<evidence type="ECO:0000256" key="1">
    <source>
        <dbReference type="ARBA" id="ARBA00009091"/>
    </source>
</evidence>
<gene>
    <name evidence="4" type="ORF">C5O00_03375</name>
</gene>
<dbReference type="Pfam" id="PF03938">
    <property type="entry name" value="OmpH"/>
    <property type="match status" value="1"/>
</dbReference>
<protein>
    <recommendedName>
        <fullName evidence="6">Periplasmic chaperone for outer membrane proteins Skp</fullName>
    </recommendedName>
</protein>
<dbReference type="GO" id="GO:0005829">
    <property type="term" value="C:cytosol"/>
    <property type="evidence" value="ECO:0007669"/>
    <property type="project" value="TreeGrafter"/>
</dbReference>
<dbReference type="OrthoDB" id="1524711at2"/>
<dbReference type="InterPro" id="IPR024930">
    <property type="entry name" value="Skp_dom_sf"/>
</dbReference>
<organism evidence="4 5">
    <name type="scientific">Pukyongia salina</name>
    <dbReference type="NCBI Taxonomy" id="2094025"/>
    <lineage>
        <taxon>Bacteria</taxon>
        <taxon>Pseudomonadati</taxon>
        <taxon>Bacteroidota</taxon>
        <taxon>Flavobacteriia</taxon>
        <taxon>Flavobacteriales</taxon>
        <taxon>Flavobacteriaceae</taxon>
        <taxon>Pukyongia</taxon>
    </lineage>
</organism>
<sequence>MKTFKLLFVAIVLFMGATSFTYAQSKIAHINTSELVQAMPAMKQAQSQLEKLQKTYDTELRAMAKELDAKRTQYGAEAESKTDEENRKRVEEVQGMQNNITAYQQQALQDLQKKERDILQPILDNAKAAIQKVARAKGYQYVIDSTEGSGLLLAEGYDLLADVKKELGI</sequence>
<evidence type="ECO:0000313" key="5">
    <source>
        <dbReference type="Proteomes" id="UP000238442"/>
    </source>
</evidence>
<reference evidence="4 5" key="1">
    <citation type="submission" date="2018-02" db="EMBL/GenBank/DDBJ databases">
        <title>Genomic analysis of the strain RR4-38 isolated from a seawater recirculating aquaculture system.</title>
        <authorList>
            <person name="Kim Y.-S."/>
            <person name="Jang Y.H."/>
            <person name="Kim K.-H."/>
        </authorList>
    </citation>
    <scope>NUCLEOTIDE SEQUENCE [LARGE SCALE GENOMIC DNA]</scope>
    <source>
        <strain evidence="4 5">RR4-38</strain>
    </source>
</reference>
<comment type="similarity">
    <text evidence="1">Belongs to the Skp family.</text>
</comment>